<organism evidence="2 3">
    <name type="scientific">Pleurodeles waltl</name>
    <name type="common">Iberian ribbed newt</name>
    <dbReference type="NCBI Taxonomy" id="8319"/>
    <lineage>
        <taxon>Eukaryota</taxon>
        <taxon>Metazoa</taxon>
        <taxon>Chordata</taxon>
        <taxon>Craniata</taxon>
        <taxon>Vertebrata</taxon>
        <taxon>Euteleostomi</taxon>
        <taxon>Amphibia</taxon>
        <taxon>Batrachia</taxon>
        <taxon>Caudata</taxon>
        <taxon>Salamandroidea</taxon>
        <taxon>Salamandridae</taxon>
        <taxon>Pleurodelinae</taxon>
        <taxon>Pleurodeles</taxon>
    </lineage>
</organism>
<feature type="compositionally biased region" description="Polar residues" evidence="1">
    <location>
        <begin position="147"/>
        <end position="158"/>
    </location>
</feature>
<dbReference type="Proteomes" id="UP001066276">
    <property type="component" value="Chromosome 5"/>
</dbReference>
<proteinExistence type="predicted"/>
<evidence type="ECO:0000313" key="3">
    <source>
        <dbReference type="Proteomes" id="UP001066276"/>
    </source>
</evidence>
<gene>
    <name evidence="2" type="ORF">NDU88_008748</name>
</gene>
<reference evidence="2" key="1">
    <citation type="journal article" date="2022" name="bioRxiv">
        <title>Sequencing and chromosome-scale assembly of the giantPleurodeles waltlgenome.</title>
        <authorList>
            <person name="Brown T."/>
            <person name="Elewa A."/>
            <person name="Iarovenko S."/>
            <person name="Subramanian E."/>
            <person name="Araus A.J."/>
            <person name="Petzold A."/>
            <person name="Susuki M."/>
            <person name="Suzuki K.-i.T."/>
            <person name="Hayashi T."/>
            <person name="Toyoda A."/>
            <person name="Oliveira C."/>
            <person name="Osipova E."/>
            <person name="Leigh N.D."/>
            <person name="Simon A."/>
            <person name="Yun M.H."/>
        </authorList>
    </citation>
    <scope>NUCLEOTIDE SEQUENCE</scope>
    <source>
        <strain evidence="2">20211129_DDA</strain>
        <tissue evidence="2">Liver</tissue>
    </source>
</reference>
<sequence>MLTLKGAISAQAQVNKMSLQQQRKVDQIHQKSDCSSSGAGCKKEAGLPEDPSVLEKKALAHDTSVSTNGGMLEGTEPLGESRQVPKNCLTQTIAADPDSGDMFNGAAKAPLLSDSSSKSSLSGALLELKAVHMPEPVASRQNEPEVSESSSLMNDVCE</sequence>
<evidence type="ECO:0000256" key="1">
    <source>
        <dbReference type="SAM" id="MobiDB-lite"/>
    </source>
</evidence>
<protein>
    <submittedName>
        <fullName evidence="2">Uncharacterized protein</fullName>
    </submittedName>
</protein>
<keyword evidence="3" id="KW-1185">Reference proteome</keyword>
<feature type="region of interest" description="Disordered" evidence="1">
    <location>
        <begin position="133"/>
        <end position="158"/>
    </location>
</feature>
<dbReference type="EMBL" id="JANPWB010000009">
    <property type="protein sequence ID" value="KAJ1156023.1"/>
    <property type="molecule type" value="Genomic_DNA"/>
</dbReference>
<dbReference type="AlphaFoldDB" id="A0AAV7RVN3"/>
<evidence type="ECO:0000313" key="2">
    <source>
        <dbReference type="EMBL" id="KAJ1156023.1"/>
    </source>
</evidence>
<name>A0AAV7RVN3_PLEWA</name>
<comment type="caution">
    <text evidence="2">The sequence shown here is derived from an EMBL/GenBank/DDBJ whole genome shotgun (WGS) entry which is preliminary data.</text>
</comment>
<accession>A0AAV7RVN3</accession>
<feature type="compositionally biased region" description="Basic and acidic residues" evidence="1">
    <location>
        <begin position="23"/>
        <end position="32"/>
    </location>
</feature>
<feature type="region of interest" description="Disordered" evidence="1">
    <location>
        <begin position="18"/>
        <end position="84"/>
    </location>
</feature>